<name>A0A8J6NL99_9BACT</name>
<proteinExistence type="predicted"/>
<dbReference type="Proteomes" id="UP000603434">
    <property type="component" value="Unassembled WGS sequence"/>
</dbReference>
<accession>A0A8J6NL99</accession>
<reference evidence="1 2" key="1">
    <citation type="submission" date="2020-08" db="EMBL/GenBank/DDBJ databases">
        <title>Bridging the membrane lipid divide: bacteria of the FCB group superphylum have the potential to synthesize archaeal ether lipids.</title>
        <authorList>
            <person name="Villanueva L."/>
            <person name="Von Meijenfeldt F.A.B."/>
            <person name="Westbye A.B."/>
            <person name="Yadav S."/>
            <person name="Hopmans E.C."/>
            <person name="Dutilh B.E."/>
            <person name="Sinninghe Damste J.S."/>
        </authorList>
    </citation>
    <scope>NUCLEOTIDE SEQUENCE [LARGE SCALE GENOMIC DNA]</scope>
    <source>
        <strain evidence="1">NIOZ-UU30</strain>
    </source>
</reference>
<protein>
    <submittedName>
        <fullName evidence="1">Uncharacterized protein</fullName>
    </submittedName>
</protein>
<evidence type="ECO:0000313" key="2">
    <source>
        <dbReference type="Proteomes" id="UP000603434"/>
    </source>
</evidence>
<sequence length="162" mass="19024">MCDIIWCKKDFKGKPCNTVNYLDPYCFWNWEGKINCAECGVVYYIHMIQGHMYKGPEERPGEKPDTSPLYADKPLEGYRFYGAGVKGRTRPFECLPRHIYLGVPDMVKFSIRNRPVRGWRPQPPDASNVACSYGFSWDVKRLSPEVWEEYQQKKKKGQVKDW</sequence>
<dbReference type="AlphaFoldDB" id="A0A8J6NL99"/>
<gene>
    <name evidence="1" type="ORF">H8E23_05770</name>
</gene>
<evidence type="ECO:0000313" key="1">
    <source>
        <dbReference type="EMBL" id="MBC8360885.1"/>
    </source>
</evidence>
<comment type="caution">
    <text evidence="1">The sequence shown here is derived from an EMBL/GenBank/DDBJ whole genome shotgun (WGS) entry which is preliminary data.</text>
</comment>
<dbReference type="EMBL" id="JACNJH010000112">
    <property type="protein sequence ID" value="MBC8360885.1"/>
    <property type="molecule type" value="Genomic_DNA"/>
</dbReference>
<organism evidence="1 2">
    <name type="scientific">Candidatus Desulfatibia profunda</name>
    <dbReference type="NCBI Taxonomy" id="2841695"/>
    <lineage>
        <taxon>Bacteria</taxon>
        <taxon>Pseudomonadati</taxon>
        <taxon>Thermodesulfobacteriota</taxon>
        <taxon>Desulfobacteria</taxon>
        <taxon>Desulfobacterales</taxon>
        <taxon>Desulfobacterales incertae sedis</taxon>
        <taxon>Candidatus Desulfatibia</taxon>
    </lineage>
</organism>